<dbReference type="InterPro" id="IPR036390">
    <property type="entry name" value="WH_DNA-bd_sf"/>
</dbReference>
<dbReference type="Pfam" id="PF00126">
    <property type="entry name" value="HTH_1"/>
    <property type="match status" value="1"/>
</dbReference>
<evidence type="ECO:0000313" key="7">
    <source>
        <dbReference type="Proteomes" id="UP000316330"/>
    </source>
</evidence>
<sequence length="316" mass="35782">MKLKQEVEGSTNMDSRKLHYFMEVASASSFTKASEKLRVAQPAISKTIQRLEDEIQLILFDRSDKSVNLTPEGKVLFEYAVEIHAKIEEARRVMEELRDARRGEIRIALPSMFGNTYFIPIVKEFKKLYPFLNVSVMEEATKQIRILMEREEIDFGVIAINPEEPELDVLPLLDDYMVACFPPYHPLAERPSVNLRELLNEQLVLFRDDCLQWDMLYEVGSRAEFEMNVTITTNQLTLIESMVADGVGATLLLNKVIAPNSELSIVPLNPPVPVQLGVCRKKKTFLSKAGETFLDFLKRNIVGESVPAGTIAQASS</sequence>
<keyword evidence="7" id="KW-1185">Reference proteome</keyword>
<dbReference type="SUPFAM" id="SSF53850">
    <property type="entry name" value="Periplasmic binding protein-like II"/>
    <property type="match status" value="1"/>
</dbReference>
<dbReference type="InterPro" id="IPR050950">
    <property type="entry name" value="HTH-type_LysR_regulators"/>
</dbReference>
<dbReference type="EMBL" id="VNJJ01000006">
    <property type="protein sequence ID" value="TVX99874.1"/>
    <property type="molecule type" value="Genomic_DNA"/>
</dbReference>
<organism evidence="6 7">
    <name type="scientific">Cohnella terricola</name>
    <dbReference type="NCBI Taxonomy" id="1289167"/>
    <lineage>
        <taxon>Bacteria</taxon>
        <taxon>Bacillati</taxon>
        <taxon>Bacillota</taxon>
        <taxon>Bacilli</taxon>
        <taxon>Bacillales</taxon>
        <taxon>Paenibacillaceae</taxon>
        <taxon>Cohnella</taxon>
    </lineage>
</organism>
<reference evidence="6 7" key="1">
    <citation type="submission" date="2019-07" db="EMBL/GenBank/DDBJ databases">
        <authorList>
            <person name="Kim J."/>
        </authorList>
    </citation>
    <scope>NUCLEOTIDE SEQUENCE [LARGE SCALE GENOMIC DNA]</scope>
    <source>
        <strain evidence="6 7">G13</strain>
    </source>
</reference>
<dbReference type="PANTHER" id="PTHR30419">
    <property type="entry name" value="HTH-TYPE TRANSCRIPTIONAL REGULATOR YBHD"/>
    <property type="match status" value="1"/>
</dbReference>
<dbReference type="CDD" id="cd05466">
    <property type="entry name" value="PBP2_LTTR_substrate"/>
    <property type="match status" value="1"/>
</dbReference>
<dbReference type="GO" id="GO:0005829">
    <property type="term" value="C:cytosol"/>
    <property type="evidence" value="ECO:0007669"/>
    <property type="project" value="TreeGrafter"/>
</dbReference>
<dbReference type="GO" id="GO:0003700">
    <property type="term" value="F:DNA-binding transcription factor activity"/>
    <property type="evidence" value="ECO:0007669"/>
    <property type="project" value="InterPro"/>
</dbReference>
<dbReference type="InterPro" id="IPR036388">
    <property type="entry name" value="WH-like_DNA-bd_sf"/>
</dbReference>
<dbReference type="RefSeq" id="WP_144702270.1">
    <property type="nucleotide sequence ID" value="NZ_VNJJ01000006.1"/>
</dbReference>
<evidence type="ECO:0000256" key="4">
    <source>
        <dbReference type="ARBA" id="ARBA00023163"/>
    </source>
</evidence>
<proteinExistence type="inferred from homology"/>
<protein>
    <submittedName>
        <fullName evidence="6">LysR family transcriptional regulator</fullName>
    </submittedName>
</protein>
<dbReference type="PANTHER" id="PTHR30419:SF8">
    <property type="entry name" value="NITROGEN ASSIMILATION TRANSCRIPTIONAL ACTIVATOR-RELATED"/>
    <property type="match status" value="1"/>
</dbReference>
<evidence type="ECO:0000313" key="6">
    <source>
        <dbReference type="EMBL" id="TVX99874.1"/>
    </source>
</evidence>
<dbReference type="Pfam" id="PF03466">
    <property type="entry name" value="LysR_substrate"/>
    <property type="match status" value="1"/>
</dbReference>
<dbReference type="InterPro" id="IPR000847">
    <property type="entry name" value="LysR_HTH_N"/>
</dbReference>
<evidence type="ECO:0000256" key="3">
    <source>
        <dbReference type="ARBA" id="ARBA00023125"/>
    </source>
</evidence>
<dbReference type="Proteomes" id="UP000316330">
    <property type="component" value="Unassembled WGS sequence"/>
</dbReference>
<comment type="caution">
    <text evidence="6">The sequence shown here is derived from an EMBL/GenBank/DDBJ whole genome shotgun (WGS) entry which is preliminary data.</text>
</comment>
<dbReference type="AlphaFoldDB" id="A0A559JJ26"/>
<dbReference type="InterPro" id="IPR005119">
    <property type="entry name" value="LysR_subst-bd"/>
</dbReference>
<comment type="similarity">
    <text evidence="1">Belongs to the LysR transcriptional regulatory family.</text>
</comment>
<dbReference type="FunFam" id="1.10.10.10:FF:000001">
    <property type="entry name" value="LysR family transcriptional regulator"/>
    <property type="match status" value="1"/>
</dbReference>
<name>A0A559JJ26_9BACL</name>
<evidence type="ECO:0000256" key="1">
    <source>
        <dbReference type="ARBA" id="ARBA00009437"/>
    </source>
</evidence>
<dbReference type="Gene3D" id="1.10.10.10">
    <property type="entry name" value="Winged helix-like DNA-binding domain superfamily/Winged helix DNA-binding domain"/>
    <property type="match status" value="1"/>
</dbReference>
<accession>A0A559JJ26</accession>
<dbReference type="OrthoDB" id="9803735at2"/>
<keyword evidence="2" id="KW-0805">Transcription regulation</keyword>
<evidence type="ECO:0000256" key="2">
    <source>
        <dbReference type="ARBA" id="ARBA00023015"/>
    </source>
</evidence>
<dbReference type="SUPFAM" id="SSF46785">
    <property type="entry name" value="Winged helix' DNA-binding domain"/>
    <property type="match status" value="1"/>
</dbReference>
<keyword evidence="3" id="KW-0238">DNA-binding</keyword>
<dbReference type="Gene3D" id="3.40.190.290">
    <property type="match status" value="1"/>
</dbReference>
<dbReference type="PRINTS" id="PR00039">
    <property type="entry name" value="HTHLYSR"/>
</dbReference>
<feature type="domain" description="HTH lysR-type" evidence="5">
    <location>
        <begin position="13"/>
        <end position="70"/>
    </location>
</feature>
<evidence type="ECO:0000259" key="5">
    <source>
        <dbReference type="PROSITE" id="PS50931"/>
    </source>
</evidence>
<gene>
    <name evidence="6" type="ORF">FPZ45_13130</name>
</gene>
<dbReference type="GO" id="GO:0003677">
    <property type="term" value="F:DNA binding"/>
    <property type="evidence" value="ECO:0007669"/>
    <property type="project" value="UniProtKB-KW"/>
</dbReference>
<keyword evidence="4" id="KW-0804">Transcription</keyword>
<dbReference type="PROSITE" id="PS50931">
    <property type="entry name" value="HTH_LYSR"/>
    <property type="match status" value="1"/>
</dbReference>